<dbReference type="EMBL" id="JAAQYP010000011">
    <property type="protein sequence ID" value="NNA95372.1"/>
    <property type="molecule type" value="Genomic_DNA"/>
</dbReference>
<comment type="caution">
    <text evidence="1">The sequence shown here is derived from an EMBL/GenBank/DDBJ whole genome shotgun (WGS) entry which is preliminary data.</text>
</comment>
<name>A0A7Y1QLB7_9PSED</name>
<protein>
    <submittedName>
        <fullName evidence="1">Uncharacterized protein</fullName>
    </submittedName>
</protein>
<accession>A0A7Y1QLB7</accession>
<reference evidence="1 2" key="1">
    <citation type="journal article" date="2020" name="Front. Microbiol.">
        <title>Genetic Organization of the aprX-lipA2 Operon Affects the Proteolytic Potential of Pseudomonas Species in Milk.</title>
        <authorList>
            <person name="Maier C."/>
            <person name="Huptas C."/>
            <person name="von Neubeck M."/>
            <person name="Scherer S."/>
            <person name="Wenning M."/>
            <person name="Lucking G."/>
        </authorList>
    </citation>
    <scope>NUCLEOTIDE SEQUENCE [LARGE SCALE GENOMIC DNA]</scope>
    <source>
        <strain evidence="1 2">G4779</strain>
    </source>
</reference>
<organism evidence="1 2">
    <name type="scientific">Pseudomonas gessardii</name>
    <dbReference type="NCBI Taxonomy" id="78544"/>
    <lineage>
        <taxon>Bacteria</taxon>
        <taxon>Pseudomonadati</taxon>
        <taxon>Pseudomonadota</taxon>
        <taxon>Gammaproteobacteria</taxon>
        <taxon>Pseudomonadales</taxon>
        <taxon>Pseudomonadaceae</taxon>
        <taxon>Pseudomonas</taxon>
    </lineage>
</organism>
<sequence>MSTETTASRQCECGNTTIVTIDKNNPTGIMTVTGEYSLWGFKGYIELEYTIAGSKFIITTRKYNFTGSLGDKDPRFEILTHSGPILAIVPVRNAGWVNWPSSAETNYYSPGMAVVFDFRFHIDHGGNPLSDRKVIVFR</sequence>
<gene>
    <name evidence="1" type="ORF">HBO33_09360</name>
</gene>
<dbReference type="GeneID" id="70105227"/>
<dbReference type="AlphaFoldDB" id="A0A7Y1QLB7"/>
<dbReference type="OrthoDB" id="9997160at2"/>
<dbReference type="Proteomes" id="UP000542111">
    <property type="component" value="Unassembled WGS sequence"/>
</dbReference>
<proteinExistence type="predicted"/>
<evidence type="ECO:0000313" key="2">
    <source>
        <dbReference type="Proteomes" id="UP000542111"/>
    </source>
</evidence>
<evidence type="ECO:0000313" key="1">
    <source>
        <dbReference type="EMBL" id="NNA95372.1"/>
    </source>
</evidence>
<dbReference type="RefSeq" id="WP_130898241.1">
    <property type="nucleotide sequence ID" value="NZ_CBCRYT010000057.1"/>
</dbReference>